<dbReference type="AlphaFoldDB" id="A0A7S4FMH2"/>
<evidence type="ECO:0000256" key="2">
    <source>
        <dbReference type="ARBA" id="ARBA00007293"/>
    </source>
</evidence>
<comment type="similarity">
    <text evidence="2">Belongs to the ATG8 family.</text>
</comment>
<dbReference type="GO" id="GO:0016020">
    <property type="term" value="C:membrane"/>
    <property type="evidence" value="ECO:0007669"/>
    <property type="project" value="UniProtKB-SubCell"/>
</dbReference>
<feature type="compositionally biased region" description="Polar residues" evidence="6">
    <location>
        <begin position="134"/>
        <end position="147"/>
    </location>
</feature>
<dbReference type="Gene3D" id="3.10.20.90">
    <property type="entry name" value="Phosphatidylinositol 3-kinase Catalytic Subunit, Chain A, domain 1"/>
    <property type="match status" value="1"/>
</dbReference>
<keyword evidence="3" id="KW-0472">Membrane</keyword>
<evidence type="ECO:0000256" key="3">
    <source>
        <dbReference type="ARBA" id="ARBA00023136"/>
    </source>
</evidence>
<evidence type="ECO:0000256" key="1">
    <source>
        <dbReference type="ARBA" id="ARBA00004370"/>
    </source>
</evidence>
<comment type="subcellular location">
    <subcellularLocation>
        <location evidence="1">Membrane</location>
    </subcellularLocation>
</comment>
<evidence type="ECO:0008006" key="8">
    <source>
        <dbReference type="Google" id="ProtNLM"/>
    </source>
</evidence>
<gene>
    <name evidence="7" type="ORF">EGYM00163_LOCUS15010</name>
</gene>
<feature type="region of interest" description="Disordered" evidence="6">
    <location>
        <begin position="204"/>
        <end position="229"/>
    </location>
</feature>
<dbReference type="SUPFAM" id="SSF54236">
    <property type="entry name" value="Ubiquitin-like"/>
    <property type="match status" value="1"/>
</dbReference>
<evidence type="ECO:0000256" key="4">
    <source>
        <dbReference type="ARBA" id="ARBA00023288"/>
    </source>
</evidence>
<dbReference type="InterPro" id="IPR004241">
    <property type="entry name" value="Atg8-like"/>
</dbReference>
<name>A0A7S4FMH2_9EUGL</name>
<protein>
    <recommendedName>
        <fullName evidence="8">Autophagy-related protein</fullName>
    </recommendedName>
</protein>
<reference evidence="7" key="1">
    <citation type="submission" date="2021-01" db="EMBL/GenBank/DDBJ databases">
        <authorList>
            <person name="Corre E."/>
            <person name="Pelletier E."/>
            <person name="Niang G."/>
            <person name="Scheremetjew M."/>
            <person name="Finn R."/>
            <person name="Kale V."/>
            <person name="Holt S."/>
            <person name="Cochrane G."/>
            <person name="Meng A."/>
            <person name="Brown T."/>
            <person name="Cohen L."/>
        </authorList>
    </citation>
    <scope>NUCLEOTIDE SEQUENCE</scope>
    <source>
        <strain evidence="7">CCMP1594</strain>
    </source>
</reference>
<keyword evidence="4" id="KW-0449">Lipoprotein</keyword>
<feature type="compositionally biased region" description="Basic and acidic residues" evidence="6">
    <location>
        <begin position="205"/>
        <end position="216"/>
    </location>
</feature>
<feature type="region of interest" description="Disordered" evidence="6">
    <location>
        <begin position="131"/>
        <end position="151"/>
    </location>
</feature>
<evidence type="ECO:0000256" key="5">
    <source>
        <dbReference type="SAM" id="Coils"/>
    </source>
</evidence>
<evidence type="ECO:0000256" key="6">
    <source>
        <dbReference type="SAM" id="MobiDB-lite"/>
    </source>
</evidence>
<dbReference type="Pfam" id="PF02991">
    <property type="entry name" value="ATG8"/>
    <property type="match status" value="1"/>
</dbReference>
<accession>A0A7S4FMH2</accession>
<evidence type="ECO:0000313" key="7">
    <source>
        <dbReference type="EMBL" id="CAE0803886.1"/>
    </source>
</evidence>
<sequence length="535" mass="60463">MDDDFDRISQCSRDPDDEFFLVPDSEEVKRLRESVEQLSTFVSTLEVKNIELENAKKLRGQEIEFKDRLVQKKETQMDTLRKEAKQRENKINAEVRRLNEVIESLNKQSQDLTKENRKLGSEVAEVKRCEQEKNQQCNSLESSNGQLKEQLKAKKDEVGKLKEEIMAMKSKIAQHERDARAHEAAAAAAAAAEKAAAEAAVAAAEAEKKEALEGRRNGTSPPKPTYAQVAQRQNIVELARSKQKENDLTSENTSLKAELKQARSDLAANTEEMSKQAARITDLENQISKLQSLRDQLKAELTAANESLGKQSDELNATIKAQSREIQQFKEKDAEAASESKRSNDEIRRMTEAMEGVHLQLNAAQDECGCLKAKLTEANKETKKVRDQLQHQTQRMERMQKEVDQITSQVDSSTVPSHVAAEAAHIQNKYKSEVSRIMRENPSCIPIRCVRAENCASSYALLEKKKFAAPKDMTLSRFNEHIRQKLKLRPDEPLSVYVETSIPLPKSEALEDIHNICKGLDGFLHLKYSHVSDRA</sequence>
<proteinExistence type="inferred from homology"/>
<dbReference type="InterPro" id="IPR029071">
    <property type="entry name" value="Ubiquitin-like_domsf"/>
</dbReference>
<feature type="coiled-coil region" evidence="5">
    <location>
        <begin position="238"/>
        <end position="409"/>
    </location>
</feature>
<dbReference type="EMBL" id="HBJA01043581">
    <property type="protein sequence ID" value="CAE0803886.1"/>
    <property type="molecule type" value="Transcribed_RNA"/>
</dbReference>
<organism evidence="7">
    <name type="scientific">Eutreptiella gymnastica</name>
    <dbReference type="NCBI Taxonomy" id="73025"/>
    <lineage>
        <taxon>Eukaryota</taxon>
        <taxon>Discoba</taxon>
        <taxon>Euglenozoa</taxon>
        <taxon>Euglenida</taxon>
        <taxon>Spirocuta</taxon>
        <taxon>Euglenophyceae</taxon>
        <taxon>Eutreptiales</taxon>
        <taxon>Eutreptiaceae</taxon>
        <taxon>Eutreptiella</taxon>
    </lineage>
</organism>
<keyword evidence="5" id="KW-0175">Coiled coil</keyword>